<dbReference type="Proteomes" id="UP000324705">
    <property type="component" value="Chromosome 5A"/>
</dbReference>
<dbReference type="GO" id="GO:0042776">
    <property type="term" value="P:proton motive force-driven mitochondrial ATP synthesis"/>
    <property type="evidence" value="ECO:0007669"/>
    <property type="project" value="TreeGrafter"/>
</dbReference>
<proteinExistence type="inferred from homology"/>
<accession>A0A9R0TEH5</accession>
<dbReference type="InterPro" id="IPR036742">
    <property type="entry name" value="ATP_synth_F1_esu_sf_mt"/>
</dbReference>
<sequence length="142" mass="15792">MSATTAAVPFWRAAGMTYVGYSRLCASMVRSCLKEPYKSEAAEVEKVHYSRSKWSDGKQAKPRTAKVDVVEFWDAQATASVRWAYLSGRGLTSMVYSVRLNRSFPLAMPSAKMINERSGAMVTQSFLRTFSKATVFRAGHST</sequence>
<gene>
    <name evidence="2" type="ORF">TRITD_5Av1G006780</name>
</gene>
<dbReference type="InterPro" id="IPR006721">
    <property type="entry name" value="ATP_synth_F1_esu_mt"/>
</dbReference>
<dbReference type="GO" id="GO:0046933">
    <property type="term" value="F:proton-transporting ATP synthase activity, rotational mechanism"/>
    <property type="evidence" value="ECO:0007669"/>
    <property type="project" value="InterPro"/>
</dbReference>
<evidence type="ECO:0008006" key="4">
    <source>
        <dbReference type="Google" id="ProtNLM"/>
    </source>
</evidence>
<keyword evidence="3" id="KW-1185">Reference proteome</keyword>
<dbReference type="PANTHER" id="PTHR12448">
    <property type="entry name" value="ATP SYNTHASE EPSILON CHAIN, MITOCHONDRIAL"/>
    <property type="match status" value="1"/>
</dbReference>
<dbReference type="CDD" id="cd12153">
    <property type="entry name" value="F1-ATPase_epsilon"/>
    <property type="match status" value="1"/>
</dbReference>
<name>A0A9R0TEH5_TRITD</name>
<dbReference type="Gene3D" id="1.10.1620.20">
    <property type="entry name" value="ATP synthase, F1 complex, epsilon subunit superfamily, mitochondrial"/>
    <property type="match status" value="1"/>
</dbReference>
<protein>
    <recommendedName>
        <fullName evidence="4">ATP synthase subunit epsilon, mitochondrial</fullName>
    </recommendedName>
</protein>
<comment type="similarity">
    <text evidence="1">Belongs to the eukaryotic ATPase epsilon family.</text>
</comment>
<dbReference type="GO" id="GO:0045259">
    <property type="term" value="C:proton-transporting ATP synthase complex"/>
    <property type="evidence" value="ECO:0007669"/>
    <property type="project" value="InterPro"/>
</dbReference>
<dbReference type="SUPFAM" id="SSF48690">
    <property type="entry name" value="Epsilon subunit of mitochondrial F1F0-ATP synthase"/>
    <property type="match status" value="1"/>
</dbReference>
<dbReference type="Pfam" id="PF04627">
    <property type="entry name" value="ATP-synt_Eps"/>
    <property type="match status" value="1"/>
</dbReference>
<dbReference type="PANTHER" id="PTHR12448:SF0">
    <property type="entry name" value="ATP SYNTHASE SUBUNIT EPSILON, MITOCHONDRIAL"/>
    <property type="match status" value="1"/>
</dbReference>
<evidence type="ECO:0000313" key="2">
    <source>
        <dbReference type="EMBL" id="VAI12379.1"/>
    </source>
</evidence>
<organism evidence="2 3">
    <name type="scientific">Triticum turgidum subsp. durum</name>
    <name type="common">Durum wheat</name>
    <name type="synonym">Triticum durum</name>
    <dbReference type="NCBI Taxonomy" id="4567"/>
    <lineage>
        <taxon>Eukaryota</taxon>
        <taxon>Viridiplantae</taxon>
        <taxon>Streptophyta</taxon>
        <taxon>Embryophyta</taxon>
        <taxon>Tracheophyta</taxon>
        <taxon>Spermatophyta</taxon>
        <taxon>Magnoliopsida</taxon>
        <taxon>Liliopsida</taxon>
        <taxon>Poales</taxon>
        <taxon>Poaceae</taxon>
        <taxon>BOP clade</taxon>
        <taxon>Pooideae</taxon>
        <taxon>Triticodae</taxon>
        <taxon>Triticeae</taxon>
        <taxon>Triticinae</taxon>
        <taxon>Triticum</taxon>
    </lineage>
</organism>
<dbReference type="Gramene" id="TRITD5Av1G006780.1">
    <property type="protein sequence ID" value="TRITD5Av1G006780.1"/>
    <property type="gene ID" value="TRITD5Av1G006780"/>
</dbReference>
<dbReference type="EMBL" id="LT934119">
    <property type="protein sequence ID" value="VAI12379.1"/>
    <property type="molecule type" value="Genomic_DNA"/>
</dbReference>
<reference evidence="2 3" key="1">
    <citation type="submission" date="2017-09" db="EMBL/GenBank/DDBJ databases">
        <authorList>
            <consortium name="International Durum Wheat Genome Sequencing Consortium (IDWGSC)"/>
            <person name="Milanesi L."/>
        </authorList>
    </citation>
    <scope>NUCLEOTIDE SEQUENCE [LARGE SCALE GENOMIC DNA]</scope>
    <source>
        <strain evidence="3">cv. Svevo</strain>
    </source>
</reference>
<evidence type="ECO:0000313" key="3">
    <source>
        <dbReference type="Proteomes" id="UP000324705"/>
    </source>
</evidence>
<dbReference type="GO" id="GO:0005743">
    <property type="term" value="C:mitochondrial inner membrane"/>
    <property type="evidence" value="ECO:0007669"/>
    <property type="project" value="InterPro"/>
</dbReference>
<evidence type="ECO:0000256" key="1">
    <source>
        <dbReference type="ARBA" id="ARBA00009502"/>
    </source>
</evidence>
<dbReference type="AlphaFoldDB" id="A0A9R0TEH5"/>